<feature type="domain" description="DDHD" evidence="4">
    <location>
        <begin position="488"/>
        <end position="675"/>
    </location>
</feature>
<dbReference type="AlphaFoldDB" id="A0A3P9MYF5"/>
<accession>A0A3P9MYF5</accession>
<comment type="similarity">
    <text evidence="1">Belongs to the PA-PLA1 family.</text>
</comment>
<dbReference type="Pfam" id="PF02862">
    <property type="entry name" value="DDHD"/>
    <property type="match status" value="1"/>
</dbReference>
<dbReference type="SUPFAM" id="SSF47769">
    <property type="entry name" value="SAM/Pointed domain"/>
    <property type="match status" value="1"/>
</dbReference>
<protein>
    <submittedName>
        <fullName evidence="5">DDHD domain containing 2</fullName>
    </submittedName>
</protein>
<evidence type="ECO:0000259" key="3">
    <source>
        <dbReference type="PROSITE" id="PS50918"/>
    </source>
</evidence>
<evidence type="ECO:0000256" key="2">
    <source>
        <dbReference type="SAM" id="MobiDB-lite"/>
    </source>
</evidence>
<proteinExistence type="inferred from homology"/>
<feature type="domain" description="WWE" evidence="3">
    <location>
        <begin position="34"/>
        <end position="112"/>
    </location>
</feature>
<dbReference type="GeneTree" id="ENSGT00940000156808"/>
<evidence type="ECO:0000259" key="4">
    <source>
        <dbReference type="PROSITE" id="PS51043"/>
    </source>
</evidence>
<feature type="region of interest" description="Disordered" evidence="2">
    <location>
        <begin position="1"/>
        <end position="22"/>
    </location>
</feature>
<evidence type="ECO:0000313" key="6">
    <source>
        <dbReference type="Proteomes" id="UP000242638"/>
    </source>
</evidence>
<dbReference type="Ensembl" id="ENSPRET00000002313.1">
    <property type="protein sequence ID" value="ENSPREP00000002265.1"/>
    <property type="gene ID" value="ENSPREG00000001587.1"/>
</dbReference>
<evidence type="ECO:0000256" key="1">
    <source>
        <dbReference type="ARBA" id="ARBA00038464"/>
    </source>
</evidence>
<dbReference type="InterPro" id="IPR001660">
    <property type="entry name" value="SAM"/>
</dbReference>
<dbReference type="GO" id="GO:0030134">
    <property type="term" value="C:COPII-coated ER to Golgi transport vesicle"/>
    <property type="evidence" value="ECO:0007669"/>
    <property type="project" value="TreeGrafter"/>
</dbReference>
<keyword evidence="6" id="KW-1185">Reference proteome</keyword>
<reference evidence="6" key="1">
    <citation type="submission" date="2013-11" db="EMBL/GenBank/DDBJ databases">
        <title>The genomic landscape of the Guanapo guppy.</title>
        <authorList>
            <person name="Kuenstner A."/>
            <person name="Dreyer C."/>
        </authorList>
    </citation>
    <scope>NUCLEOTIDE SEQUENCE</scope>
    <source>
        <strain evidence="6">Guanapo</strain>
    </source>
</reference>
<organism evidence="5 6">
    <name type="scientific">Poecilia reticulata</name>
    <name type="common">Guppy</name>
    <name type="synonym">Acanthophacelus reticulatus</name>
    <dbReference type="NCBI Taxonomy" id="8081"/>
    <lineage>
        <taxon>Eukaryota</taxon>
        <taxon>Metazoa</taxon>
        <taxon>Chordata</taxon>
        <taxon>Craniata</taxon>
        <taxon>Vertebrata</taxon>
        <taxon>Euteleostomi</taxon>
        <taxon>Actinopterygii</taxon>
        <taxon>Neopterygii</taxon>
        <taxon>Teleostei</taxon>
        <taxon>Neoteleostei</taxon>
        <taxon>Acanthomorphata</taxon>
        <taxon>Ovalentaria</taxon>
        <taxon>Atherinomorphae</taxon>
        <taxon>Cyprinodontiformes</taxon>
        <taxon>Poeciliidae</taxon>
        <taxon>Poeciliinae</taxon>
        <taxon>Poecilia</taxon>
    </lineage>
</organism>
<dbReference type="Pfam" id="PF00536">
    <property type="entry name" value="SAM_1"/>
    <property type="match status" value="1"/>
</dbReference>
<dbReference type="Bgee" id="ENSPREG00000001587">
    <property type="expression patterns" value="Expressed in head and 1 other cell type or tissue"/>
</dbReference>
<dbReference type="PROSITE" id="PS51043">
    <property type="entry name" value="DDHD"/>
    <property type="match status" value="1"/>
</dbReference>
<evidence type="ECO:0000313" key="5">
    <source>
        <dbReference type="Ensembl" id="ENSPREP00000002265.1"/>
    </source>
</evidence>
<dbReference type="InterPro" id="IPR057825">
    <property type="entry name" value="WWE_SEC23-DDH2"/>
</dbReference>
<dbReference type="SMART" id="SM00454">
    <property type="entry name" value="SAM"/>
    <property type="match status" value="1"/>
</dbReference>
<dbReference type="PANTHER" id="PTHR23509:SF7">
    <property type="entry name" value="PHOSPHOLIPASE DDHD2"/>
    <property type="match status" value="1"/>
</dbReference>
<dbReference type="Pfam" id="PF02825">
    <property type="entry name" value="WWE"/>
    <property type="match status" value="1"/>
</dbReference>
<dbReference type="Gene3D" id="1.10.150.50">
    <property type="entry name" value="Transcription Factor, Ets-1"/>
    <property type="match status" value="1"/>
</dbReference>
<reference evidence="5" key="2">
    <citation type="submission" date="2025-08" db="UniProtKB">
        <authorList>
            <consortium name="Ensembl"/>
        </authorList>
    </citation>
    <scope>IDENTIFICATION</scope>
    <source>
        <strain evidence="5">Guanapo</strain>
    </source>
</reference>
<dbReference type="InterPro" id="IPR004170">
    <property type="entry name" value="WWE_dom"/>
</dbReference>
<dbReference type="InterPro" id="IPR058055">
    <property type="entry name" value="PA-PLA1"/>
</dbReference>
<dbReference type="InterPro" id="IPR013761">
    <property type="entry name" value="SAM/pointed_sf"/>
</dbReference>
<dbReference type="InterPro" id="IPR004177">
    <property type="entry name" value="DDHD_dom"/>
</dbReference>
<reference evidence="5" key="3">
    <citation type="submission" date="2025-09" db="UniProtKB">
        <authorList>
            <consortium name="Ensembl"/>
        </authorList>
    </citation>
    <scope>IDENTIFICATION</scope>
    <source>
        <strain evidence="5">Guanapo</strain>
    </source>
</reference>
<dbReference type="PANTHER" id="PTHR23509">
    <property type="entry name" value="PA-PL1 PHOSPHOLIPASE FAMILY"/>
    <property type="match status" value="1"/>
</dbReference>
<dbReference type="SUPFAM" id="SSF53474">
    <property type="entry name" value="alpha/beta-Hydrolases"/>
    <property type="match status" value="1"/>
</dbReference>
<dbReference type="Pfam" id="PF23464">
    <property type="entry name" value="WWE_3"/>
    <property type="match status" value="1"/>
</dbReference>
<dbReference type="GO" id="GO:0046872">
    <property type="term" value="F:metal ion binding"/>
    <property type="evidence" value="ECO:0007669"/>
    <property type="project" value="InterPro"/>
</dbReference>
<dbReference type="InterPro" id="IPR029058">
    <property type="entry name" value="AB_hydrolase_fold"/>
</dbReference>
<dbReference type="Proteomes" id="UP000242638">
    <property type="component" value="Unassembled WGS sequence"/>
</dbReference>
<dbReference type="GO" id="GO:0004806">
    <property type="term" value="F:triacylglycerol lipase activity"/>
    <property type="evidence" value="ECO:0007669"/>
    <property type="project" value="TreeGrafter"/>
</dbReference>
<name>A0A3P9MYF5_POERE</name>
<dbReference type="PROSITE" id="PS50918">
    <property type="entry name" value="WWE"/>
    <property type="match status" value="1"/>
</dbReference>
<dbReference type="GO" id="GO:0004620">
    <property type="term" value="F:phospholipase activity"/>
    <property type="evidence" value="ECO:0007669"/>
    <property type="project" value="TreeGrafter"/>
</dbReference>
<sequence>MSSSEGDRGGLSQISPVLDEVSPSSASSFEMLDMESVPPPYQEVQPHWFFCRQADDSEFWHPFSREDSDKLENAFNTEDIVVAVEGERYDVHIKERMRFAVYWEHPPAEVRRCTWFYKGDKDTRFFPYSEEFSKRLEEAYMIAVTLDEWKRKLDFPTGETVILHNPKLIMHYQPIGLQDEWASSPSDQLRPCTVKRGVESISVEIPEGQTHCEPEKVDHLVFMVHGIGPACDLRFRSIVQCVNDFRSVSLSLLASHYRRSQQEGHVGRVEFLPVNWHSALHGDATGVDEDIQRITLPSISRLRHFTNDTLLDLFFYNSPTYCQTIVDTVASEVNRLHALFKQRRPEFDGKVSVIGHSLGSLILFDLLTNQRNRSRVPSGEHSALNSDTLEQMLTKLDLQQYLQTLLAENVDMESLALCQDSDLRNLGIPLGPRKKILHYIRKKSEGIQSSELPGQESSLHNKPSTTGAVDYEYFDVGIGQVCIDYPQLAFYPETFFAFGSPIGMFLTVRGLKRIDPNYSFPTCKSFYNIYHPYDPVAYRIEPMIVSEVDLEPMLIPHHKGRKRMHLELKDSITRMSMDLRNNVLGSLRTAWQSFTRPVAALPPAEEGEATNDTTPQEDQVCTEAECSVSAEQAEQPEIEMGMLNGGRRIDYVLQEKPIESFNEYLFAIQSHLCYW</sequence>
<dbReference type="SMART" id="SM01127">
    <property type="entry name" value="DDHD"/>
    <property type="match status" value="1"/>
</dbReference>